<name>A0A2P8DB40_9BACT</name>
<dbReference type="Gene3D" id="3.40.640.10">
    <property type="entry name" value="Type I PLP-dependent aspartate aminotransferase-like (Major domain)"/>
    <property type="match status" value="1"/>
</dbReference>
<evidence type="ECO:0000313" key="14">
    <source>
        <dbReference type="Proteomes" id="UP000240572"/>
    </source>
</evidence>
<dbReference type="CDD" id="cd00616">
    <property type="entry name" value="AHBA_syn"/>
    <property type="match status" value="1"/>
</dbReference>
<dbReference type="InterPro" id="IPR015422">
    <property type="entry name" value="PyrdxlP-dep_Trfase_small"/>
</dbReference>
<evidence type="ECO:0000256" key="6">
    <source>
        <dbReference type="ARBA" id="ARBA00037999"/>
    </source>
</evidence>
<keyword evidence="3 13" id="KW-0032">Aminotransferase</keyword>
<evidence type="ECO:0000256" key="7">
    <source>
        <dbReference type="ARBA" id="ARBA00051587"/>
    </source>
</evidence>
<organism evidence="13 14">
    <name type="scientific">Taibaiella chishuiensis</name>
    <dbReference type="NCBI Taxonomy" id="1434707"/>
    <lineage>
        <taxon>Bacteria</taxon>
        <taxon>Pseudomonadati</taxon>
        <taxon>Bacteroidota</taxon>
        <taxon>Chitinophagia</taxon>
        <taxon>Chitinophagales</taxon>
        <taxon>Chitinophagaceae</taxon>
        <taxon>Taibaiella</taxon>
    </lineage>
</organism>
<dbReference type="EMBL" id="PYGD01000001">
    <property type="protein sequence ID" value="PSK94443.1"/>
    <property type="molecule type" value="Genomic_DNA"/>
</dbReference>
<dbReference type="Pfam" id="PF01041">
    <property type="entry name" value="DegT_DnrJ_EryC1"/>
    <property type="match status" value="1"/>
</dbReference>
<sequence>MEQSFEAVTGFIKEQFPGQDFIPLHAPHFIGNEKKYLLDTIDSTFVSSVGAYVNRFEEMMAEITGAKHAIAIVNGTNALHMAMIVCGVAAGDEVLTQALTFIATANAISYIGAQSVFIDVDRDTMGMSPVALAAFLEQYAEKRADGFTYNKTTGKKIAACIPMHTFGFPLRIGEIAALCAQWNIVLIEDAAESLGSYIGDKHTGTTGRVGTFSFNGNKTVTCGGGGALVTDDDALAKKAKHLTTQAKVPHRWEFVHDDIGYNYRMPNLNAALACAQLEQLPAFLDNKRELAENYKTFFAGIGMSFVVETPGTKANYWLNAILLDDLEQRNAFLEYSNGNGVMTRPVWELMNRLPMFRHYQHDSLENSIWLADRLVNIPSSVRLPLKNNKD</sequence>
<dbReference type="GO" id="GO:0000271">
    <property type="term" value="P:polysaccharide biosynthetic process"/>
    <property type="evidence" value="ECO:0007669"/>
    <property type="project" value="TreeGrafter"/>
</dbReference>
<dbReference type="EC" id="2.6.1.102" evidence="8"/>
<dbReference type="GO" id="GO:0030170">
    <property type="term" value="F:pyridoxal phosphate binding"/>
    <property type="evidence" value="ECO:0007669"/>
    <property type="project" value="TreeGrafter"/>
</dbReference>
<keyword evidence="5 11" id="KW-0663">Pyridoxal phosphate</keyword>
<comment type="cofactor">
    <cofactor evidence="1">
        <name>pyridoxal 5'-phosphate</name>
        <dbReference type="ChEBI" id="CHEBI:597326"/>
    </cofactor>
</comment>
<evidence type="ECO:0000256" key="2">
    <source>
        <dbReference type="ARBA" id="ARBA00005125"/>
    </source>
</evidence>
<dbReference type="Gene3D" id="3.90.1150.10">
    <property type="entry name" value="Aspartate Aminotransferase, domain 1"/>
    <property type="match status" value="1"/>
</dbReference>
<dbReference type="NCBIfam" id="TIGR04181">
    <property type="entry name" value="NHT_00031"/>
    <property type="match status" value="1"/>
</dbReference>
<comment type="similarity">
    <text evidence="6 12">Belongs to the DegT/DnrJ/EryC1 family.</text>
</comment>
<keyword evidence="4 13" id="KW-0808">Transferase</keyword>
<dbReference type="AlphaFoldDB" id="A0A2P8DB40"/>
<keyword evidence="14" id="KW-1185">Reference proteome</keyword>
<gene>
    <name evidence="13" type="ORF">B0I18_101599</name>
</gene>
<reference evidence="13 14" key="1">
    <citation type="submission" date="2018-03" db="EMBL/GenBank/DDBJ databases">
        <title>Genomic Encyclopedia of Type Strains, Phase III (KMG-III): the genomes of soil and plant-associated and newly described type strains.</title>
        <authorList>
            <person name="Whitman W."/>
        </authorList>
    </citation>
    <scope>NUCLEOTIDE SEQUENCE [LARGE SCALE GENOMIC DNA]</scope>
    <source>
        <strain evidence="13 14">CGMCC 1.12700</strain>
    </source>
</reference>
<evidence type="ECO:0000256" key="9">
    <source>
        <dbReference type="ARBA" id="ARBA00074221"/>
    </source>
</evidence>
<dbReference type="PIRSF" id="PIRSF000390">
    <property type="entry name" value="PLP_StrS"/>
    <property type="match status" value="1"/>
</dbReference>
<dbReference type="GO" id="GO:0102933">
    <property type="term" value="F:GDP-4-dehydro-6-deoxy-D-mannose-4-aminotransferase activity"/>
    <property type="evidence" value="ECO:0007669"/>
    <property type="project" value="UniProtKB-EC"/>
</dbReference>
<feature type="modified residue" description="N6-(pyridoxal phosphate)lysine" evidence="11">
    <location>
        <position position="218"/>
    </location>
</feature>
<evidence type="ECO:0000313" key="13">
    <source>
        <dbReference type="EMBL" id="PSK94443.1"/>
    </source>
</evidence>
<feature type="active site" description="Proton acceptor" evidence="10">
    <location>
        <position position="218"/>
    </location>
</feature>
<evidence type="ECO:0000256" key="1">
    <source>
        <dbReference type="ARBA" id="ARBA00001933"/>
    </source>
</evidence>
<evidence type="ECO:0000256" key="5">
    <source>
        <dbReference type="ARBA" id="ARBA00022898"/>
    </source>
</evidence>
<comment type="caution">
    <text evidence="13">The sequence shown here is derived from an EMBL/GenBank/DDBJ whole genome shotgun (WGS) entry which is preliminary data.</text>
</comment>
<evidence type="ECO:0000256" key="4">
    <source>
        <dbReference type="ARBA" id="ARBA00022679"/>
    </source>
</evidence>
<dbReference type="PANTHER" id="PTHR30244">
    <property type="entry name" value="TRANSAMINASE"/>
    <property type="match status" value="1"/>
</dbReference>
<dbReference type="OrthoDB" id="9810913at2"/>
<evidence type="ECO:0000256" key="3">
    <source>
        <dbReference type="ARBA" id="ARBA00022576"/>
    </source>
</evidence>
<dbReference type="Proteomes" id="UP000240572">
    <property type="component" value="Unassembled WGS sequence"/>
</dbReference>
<evidence type="ECO:0000256" key="8">
    <source>
        <dbReference type="ARBA" id="ARBA00066317"/>
    </source>
</evidence>
<dbReference type="FunFam" id="3.40.640.10:FF:000090">
    <property type="entry name" value="Pyridoxal phosphate-dependent aminotransferase"/>
    <property type="match status" value="1"/>
</dbReference>
<dbReference type="InterPro" id="IPR015424">
    <property type="entry name" value="PyrdxlP-dep_Trfase"/>
</dbReference>
<dbReference type="InterPro" id="IPR000653">
    <property type="entry name" value="DegT/StrS_aminotransferase"/>
</dbReference>
<proteinExistence type="inferred from homology"/>
<accession>A0A2P8DB40</accession>
<dbReference type="SUPFAM" id="SSF53383">
    <property type="entry name" value="PLP-dependent transferases"/>
    <property type="match status" value="1"/>
</dbReference>
<dbReference type="InterPro" id="IPR015421">
    <property type="entry name" value="PyrdxlP-dep_Trfase_major"/>
</dbReference>
<evidence type="ECO:0000256" key="11">
    <source>
        <dbReference type="PIRSR" id="PIRSR000390-2"/>
    </source>
</evidence>
<evidence type="ECO:0000256" key="12">
    <source>
        <dbReference type="RuleBase" id="RU004508"/>
    </source>
</evidence>
<comment type="catalytic activity">
    <reaction evidence="7">
        <text>GDP-alpha-D-perosamine + 2-oxoglutarate = GDP-4-dehydro-alpha-D-rhamnose + L-glutamate</text>
        <dbReference type="Rhea" id="RHEA:36779"/>
        <dbReference type="ChEBI" id="CHEBI:16810"/>
        <dbReference type="ChEBI" id="CHEBI:29985"/>
        <dbReference type="ChEBI" id="CHEBI:57964"/>
        <dbReference type="ChEBI" id="CHEBI:73996"/>
        <dbReference type="EC" id="2.6.1.102"/>
    </reaction>
</comment>
<protein>
    <recommendedName>
        <fullName evidence="9">GDP-perosamine synthase</fullName>
        <ecNumber evidence="8">2.6.1.102</ecNumber>
    </recommendedName>
</protein>
<dbReference type="InterPro" id="IPR026385">
    <property type="entry name" value="LegC-like"/>
</dbReference>
<evidence type="ECO:0000256" key="10">
    <source>
        <dbReference type="PIRSR" id="PIRSR000390-1"/>
    </source>
</evidence>
<dbReference type="PANTHER" id="PTHR30244:SF30">
    <property type="entry name" value="BLR5990 PROTEIN"/>
    <property type="match status" value="1"/>
</dbReference>
<dbReference type="RefSeq" id="WP_106521146.1">
    <property type="nucleotide sequence ID" value="NZ_PYGD01000001.1"/>
</dbReference>
<comment type="pathway">
    <text evidence="2">Bacterial outer membrane biogenesis; LPS O-antigen biosynthesis.</text>
</comment>